<dbReference type="OrthoDB" id="8021718at2759"/>
<organism evidence="5">
    <name type="scientific">Bombyx mori</name>
    <name type="common">Silk moth</name>
    <dbReference type="NCBI Taxonomy" id="7091"/>
    <lineage>
        <taxon>Eukaryota</taxon>
        <taxon>Metazoa</taxon>
        <taxon>Ecdysozoa</taxon>
        <taxon>Arthropoda</taxon>
        <taxon>Hexapoda</taxon>
        <taxon>Insecta</taxon>
        <taxon>Pterygota</taxon>
        <taxon>Neoptera</taxon>
        <taxon>Endopterygota</taxon>
        <taxon>Lepidoptera</taxon>
        <taxon>Glossata</taxon>
        <taxon>Ditrysia</taxon>
        <taxon>Bombycoidea</taxon>
        <taxon>Bombycidae</taxon>
        <taxon>Bombycinae</taxon>
        <taxon>Bombyx</taxon>
    </lineage>
</organism>
<reference evidence="7" key="1">
    <citation type="journal article" date="2008" name="Insect Biochem. Mol. Biol.">
        <title>The genome of a lepidopteran model insect, the silkworm Bombyx mori.</title>
        <authorList>
            <consortium name="International Silkworm Genome Consortium"/>
        </authorList>
    </citation>
    <scope>NUCLEOTIDE SEQUENCE [LARGE SCALE GENOMIC DNA]</scope>
    <source>
        <strain evidence="7">p50T</strain>
    </source>
</reference>
<reference evidence="5" key="2">
    <citation type="journal article" date="2008" name="Insect Biochem. Mol. Biol.">
        <title>Genome-wide identification of cuticular protein genes in the silkworm, Bombyx mori.</title>
        <authorList>
            <person name="Futahashi R."/>
            <person name="Okamoto S."/>
            <person name="Kawasaki H."/>
            <person name="Zhong Y."/>
            <person name="Iwanaga M."/>
            <person name="Mita K."/>
            <person name="Fujiwara H."/>
        </authorList>
    </citation>
    <scope>NUCLEOTIDE SEQUENCE</scope>
</reference>
<dbReference type="CTD" id="100379332"/>
<dbReference type="PANTHER" id="PTHR10380">
    <property type="entry name" value="CUTICLE PROTEIN"/>
    <property type="match status" value="1"/>
</dbReference>
<dbReference type="AlphaFoldDB" id="C0H6Y9"/>
<protein>
    <submittedName>
        <fullName evidence="5">Putative cuticle protein</fullName>
    </submittedName>
</protein>
<dbReference type="KEGG" id="bmor:100379332"/>
<dbReference type="EMBL" id="BR000648">
    <property type="protein sequence ID" value="FAA00650.1"/>
    <property type="molecule type" value="mRNA"/>
</dbReference>
<dbReference type="FunCoup" id="C0H6Y9">
    <property type="interactions" value="8"/>
</dbReference>
<feature type="chain" id="PRO_5010827461" evidence="4">
    <location>
        <begin position="20"/>
        <end position="168"/>
    </location>
</feature>
<feature type="region of interest" description="Disordered" evidence="3">
    <location>
        <begin position="115"/>
        <end position="154"/>
    </location>
</feature>
<reference evidence="6" key="3">
    <citation type="submission" date="2022-06" db="UniProtKB">
        <authorList>
            <consortium name="EnsemblMetazoa"/>
        </authorList>
    </citation>
    <scope>IDENTIFICATION</scope>
    <source>
        <strain evidence="6">p50T (Dazao)</strain>
    </source>
</reference>
<dbReference type="InParanoid" id="C0H6Y9"/>
<accession>C0H6Y9</accession>
<dbReference type="PANTHER" id="PTHR10380:SF224">
    <property type="entry name" value="CUTICULAR PROTEIN 12A"/>
    <property type="match status" value="1"/>
</dbReference>
<dbReference type="GO" id="GO:0062129">
    <property type="term" value="C:chitin-based extracellular matrix"/>
    <property type="evidence" value="ECO:0007669"/>
    <property type="project" value="TreeGrafter"/>
</dbReference>
<evidence type="ECO:0000256" key="4">
    <source>
        <dbReference type="SAM" id="SignalP"/>
    </source>
</evidence>
<dbReference type="InterPro" id="IPR000618">
    <property type="entry name" value="Insect_cuticle"/>
</dbReference>
<evidence type="ECO:0000256" key="1">
    <source>
        <dbReference type="ARBA" id="ARBA00022729"/>
    </source>
</evidence>
<dbReference type="EnsemblMetazoa" id="NM_001173158.1">
    <property type="protein sequence ID" value="NP_001166629.1"/>
    <property type="gene ID" value="GeneID_100379332"/>
</dbReference>
<evidence type="ECO:0000313" key="7">
    <source>
        <dbReference type="Proteomes" id="UP000005204"/>
    </source>
</evidence>
<evidence type="ECO:0000313" key="6">
    <source>
        <dbReference type="EnsemblMetazoa" id="NP_001166629.1"/>
    </source>
</evidence>
<dbReference type="GO" id="GO:0008010">
    <property type="term" value="F:structural constituent of chitin-based larval cuticle"/>
    <property type="evidence" value="ECO:0007669"/>
    <property type="project" value="TreeGrafter"/>
</dbReference>
<gene>
    <name evidence="5" type="primary">BmorCPR147</name>
    <name evidence="6" type="synonym">100379332</name>
</gene>
<dbReference type="RefSeq" id="NP_001166629.1">
    <property type="nucleotide sequence ID" value="NM_001173158.1"/>
</dbReference>
<dbReference type="Proteomes" id="UP000005204">
    <property type="component" value="Unassembled WGS sequence"/>
</dbReference>
<evidence type="ECO:0000256" key="3">
    <source>
        <dbReference type="SAM" id="MobiDB-lite"/>
    </source>
</evidence>
<dbReference type="PaxDb" id="7091-BGIBMGA000247-TA"/>
<dbReference type="HOGENOM" id="CLU_1587922_0_0_1"/>
<feature type="signal peptide" evidence="4">
    <location>
        <begin position="1"/>
        <end position="19"/>
    </location>
</feature>
<dbReference type="GeneID" id="100379332"/>
<dbReference type="InterPro" id="IPR050468">
    <property type="entry name" value="Cuticle_Struct_Prot"/>
</dbReference>
<keyword evidence="2" id="KW-0193">Cuticle</keyword>
<keyword evidence="1 4" id="KW-0732">Signal</keyword>
<keyword evidence="7" id="KW-1185">Reference proteome</keyword>
<name>C0H6Y9_BOMMO</name>
<dbReference type="PROSITE" id="PS51155">
    <property type="entry name" value="CHIT_BIND_RR_2"/>
    <property type="match status" value="1"/>
</dbReference>
<evidence type="ECO:0000256" key="2">
    <source>
        <dbReference type="PROSITE-ProRule" id="PRU00497"/>
    </source>
</evidence>
<proteinExistence type="evidence at transcript level"/>
<evidence type="ECO:0000313" key="5">
    <source>
        <dbReference type="EMBL" id="FAA00650.1"/>
    </source>
</evidence>
<sequence length="168" mass="19041">MRVYIGFSVALSWLSQASSAPRKPRLTVAEDDMPIYYVRNVNGNPGTYSFGYDILDPNTGNSQYRNEERYPNGTVTGSYGYVDAAGKPQRFRYVADEKGYRIFQEISHLPLVQAQTPPVRMPGDSATESSITWSRPKKKNKRKPVAEMMKSEENININSLRQPSFYAT</sequence>
<dbReference type="Pfam" id="PF00379">
    <property type="entry name" value="Chitin_bind_4"/>
    <property type="match status" value="1"/>
</dbReference>
<dbReference type="OMA" id="FRTEERY"/>